<dbReference type="RefSeq" id="WP_121852598.1">
    <property type="nucleotide sequence ID" value="NZ_CP037952.1"/>
</dbReference>
<keyword evidence="3" id="KW-0378">Hydrolase</keyword>
<dbReference type="Gene3D" id="3.20.20.140">
    <property type="entry name" value="Metal-dependent hydrolases"/>
    <property type="match status" value="1"/>
</dbReference>
<keyword evidence="4" id="KW-1185">Reference proteome</keyword>
<organism evidence="3 4">
    <name type="scientific">Parashewanella spongiae</name>
    <dbReference type="NCBI Taxonomy" id="342950"/>
    <lineage>
        <taxon>Bacteria</taxon>
        <taxon>Pseudomonadati</taxon>
        <taxon>Pseudomonadota</taxon>
        <taxon>Gammaproteobacteria</taxon>
        <taxon>Alteromonadales</taxon>
        <taxon>Shewanellaceae</taxon>
        <taxon>Parashewanella</taxon>
    </lineage>
</organism>
<reference evidence="3 4" key="1">
    <citation type="submission" date="2018-09" db="EMBL/GenBank/DDBJ databases">
        <title>Phylogeny of the Shewanellaceae, and recommendation for two new genera, Pseudoshewanella and Parashewanella.</title>
        <authorList>
            <person name="Wang G."/>
        </authorList>
    </citation>
    <scope>NUCLEOTIDE SEQUENCE [LARGE SCALE GENOMIC DNA]</scope>
    <source>
        <strain evidence="3 4">KCTC 22492</strain>
    </source>
</reference>
<dbReference type="OrthoDB" id="9787654at2"/>
<evidence type="ECO:0000256" key="1">
    <source>
        <dbReference type="ARBA" id="ARBA00038310"/>
    </source>
</evidence>
<dbReference type="Pfam" id="PF04909">
    <property type="entry name" value="Amidohydro_2"/>
    <property type="match status" value="1"/>
</dbReference>
<proteinExistence type="inferred from homology"/>
<feature type="domain" description="Amidohydrolase-related" evidence="2">
    <location>
        <begin position="6"/>
        <end position="277"/>
    </location>
</feature>
<comment type="caution">
    <text evidence="3">The sequence shown here is derived from an EMBL/GenBank/DDBJ whole genome shotgun (WGS) entry which is preliminary data.</text>
</comment>
<dbReference type="PANTHER" id="PTHR43569:SF2">
    <property type="entry name" value="AMIDOHYDROLASE-RELATED DOMAIN-CONTAINING PROTEIN"/>
    <property type="match status" value="1"/>
</dbReference>
<comment type="similarity">
    <text evidence="1">Belongs to the metallo-dependent hydrolases superfamily.</text>
</comment>
<dbReference type="InterPro" id="IPR052350">
    <property type="entry name" value="Metallo-dep_Lactonases"/>
</dbReference>
<dbReference type="GO" id="GO:0016787">
    <property type="term" value="F:hydrolase activity"/>
    <property type="evidence" value="ECO:0007669"/>
    <property type="project" value="UniProtKB-KW"/>
</dbReference>
<evidence type="ECO:0000313" key="4">
    <source>
        <dbReference type="Proteomes" id="UP000273022"/>
    </source>
</evidence>
<protein>
    <submittedName>
        <fullName evidence="3">Amidohydrolase</fullName>
    </submittedName>
</protein>
<dbReference type="EMBL" id="QYYH01000022">
    <property type="protein sequence ID" value="RJY18438.1"/>
    <property type="molecule type" value="Genomic_DNA"/>
</dbReference>
<evidence type="ECO:0000313" key="3">
    <source>
        <dbReference type="EMBL" id="RJY18438.1"/>
    </source>
</evidence>
<dbReference type="InterPro" id="IPR006680">
    <property type="entry name" value="Amidohydro-rel"/>
</dbReference>
<gene>
    <name evidence="3" type="ORF">D5R81_05230</name>
</gene>
<dbReference type="AlphaFoldDB" id="A0A3A6TZL9"/>
<accession>A0A3A6TZL9</accession>
<dbReference type="SUPFAM" id="SSF51556">
    <property type="entry name" value="Metallo-dependent hydrolases"/>
    <property type="match status" value="1"/>
</dbReference>
<sequence>MITTYVDSHQHFWQLSRGDYAWLTPELPELYRDFLPKELESLIKVSPVAKTILVQAAPTYAETIFLLKLAEENDAVAGVVGWIDMESDSAIAQLNLLINNQYFKGIRPMIQDIKDQDWMLNSTLTPVFEFLSEHNLTFDALVLPKHLKALQQLAIRHPKLNIVIDHAAKPNLKSANLTDWQRDMSALAAQPNVYCKISGLLTEAKIGIRAAELQPVFDFLLKQFSASRLMWGSDWPVLNLVSDYHEWLAMTLACLQKLTPEDRNQIMQQCAAHFYRI</sequence>
<dbReference type="PANTHER" id="PTHR43569">
    <property type="entry name" value="AMIDOHYDROLASE"/>
    <property type="match status" value="1"/>
</dbReference>
<name>A0A3A6TZL9_9GAMM</name>
<evidence type="ECO:0000259" key="2">
    <source>
        <dbReference type="Pfam" id="PF04909"/>
    </source>
</evidence>
<dbReference type="InterPro" id="IPR032466">
    <property type="entry name" value="Metal_Hydrolase"/>
</dbReference>
<dbReference type="Proteomes" id="UP000273022">
    <property type="component" value="Unassembled WGS sequence"/>
</dbReference>